<evidence type="ECO:0000256" key="1">
    <source>
        <dbReference type="SAM" id="MobiDB-lite"/>
    </source>
</evidence>
<proteinExistence type="predicted"/>
<dbReference type="AlphaFoldDB" id="A0A914RVZ3"/>
<feature type="region of interest" description="Disordered" evidence="1">
    <location>
        <begin position="1"/>
        <end position="29"/>
    </location>
</feature>
<dbReference type="Proteomes" id="UP000887564">
    <property type="component" value="Unplaced"/>
</dbReference>
<keyword evidence="2" id="KW-1185">Reference proteome</keyword>
<sequence>MKMELEETESSRAGTPGSMRSEGSYEREPSPIPVVHRLKALTPGLGQCDILTPQVGWILSLINKWKASSPHVFPQVSDVAVHILLLFTIKCILYMSVDDSILRAARFIYRGLRSVLETVPCTTLFDRNDMSWIPVERVLGLQNAEGTAVADSESTAEESESRGDSRETSTAGDQLDTGTIAVDESGDTELMLRWRKYVEDAKTGGQLMFGLQ</sequence>
<evidence type="ECO:0000313" key="3">
    <source>
        <dbReference type="WBParaSite" id="PEQ_0000902401-mRNA-1"/>
    </source>
</evidence>
<organism evidence="2 3">
    <name type="scientific">Parascaris equorum</name>
    <name type="common">Equine roundworm</name>
    <dbReference type="NCBI Taxonomy" id="6256"/>
    <lineage>
        <taxon>Eukaryota</taxon>
        <taxon>Metazoa</taxon>
        <taxon>Ecdysozoa</taxon>
        <taxon>Nematoda</taxon>
        <taxon>Chromadorea</taxon>
        <taxon>Rhabditida</taxon>
        <taxon>Spirurina</taxon>
        <taxon>Ascaridomorpha</taxon>
        <taxon>Ascaridoidea</taxon>
        <taxon>Ascarididae</taxon>
        <taxon>Parascaris</taxon>
    </lineage>
</organism>
<feature type="region of interest" description="Disordered" evidence="1">
    <location>
        <begin position="146"/>
        <end position="179"/>
    </location>
</feature>
<evidence type="ECO:0000313" key="2">
    <source>
        <dbReference type="Proteomes" id="UP000887564"/>
    </source>
</evidence>
<protein>
    <submittedName>
        <fullName evidence="3">Uncharacterized protein</fullName>
    </submittedName>
</protein>
<dbReference type="WBParaSite" id="PEQ_0000902401-mRNA-1">
    <property type="protein sequence ID" value="PEQ_0000902401-mRNA-1"/>
    <property type="gene ID" value="PEQ_0000902401"/>
</dbReference>
<reference evidence="3" key="1">
    <citation type="submission" date="2022-11" db="UniProtKB">
        <authorList>
            <consortium name="WormBaseParasite"/>
        </authorList>
    </citation>
    <scope>IDENTIFICATION</scope>
</reference>
<name>A0A914RVZ3_PAREQ</name>
<accession>A0A914RVZ3</accession>